<reference evidence="1" key="1">
    <citation type="journal article" date="2015" name="Nature">
        <title>Complex archaea that bridge the gap between prokaryotes and eukaryotes.</title>
        <authorList>
            <person name="Spang A."/>
            <person name="Saw J.H."/>
            <person name="Jorgensen S.L."/>
            <person name="Zaremba-Niedzwiedzka K."/>
            <person name="Martijn J."/>
            <person name="Lind A.E."/>
            <person name="van Eijk R."/>
            <person name="Schleper C."/>
            <person name="Guy L."/>
            <person name="Ettema T.J."/>
        </authorList>
    </citation>
    <scope>NUCLEOTIDE SEQUENCE</scope>
</reference>
<evidence type="ECO:0008006" key="2">
    <source>
        <dbReference type="Google" id="ProtNLM"/>
    </source>
</evidence>
<sequence length="143" mass="16863">MIENLWIIRKGVLIFSKNYKRLNISDDLLAGFLSAIDSFIKETTKGEIKNISLKDSKFTYLVGENLIIVLNTDERDNDILIQNLLIQIESDFLDEYREAINNNKSGWEKYASQDKNIKLSAKEYKEWRKAVFIRDNFTCQWCR</sequence>
<proteinExistence type="predicted"/>
<evidence type="ECO:0000313" key="1">
    <source>
        <dbReference type="EMBL" id="KKK59436.1"/>
    </source>
</evidence>
<organism evidence="1">
    <name type="scientific">marine sediment metagenome</name>
    <dbReference type="NCBI Taxonomy" id="412755"/>
    <lineage>
        <taxon>unclassified sequences</taxon>
        <taxon>metagenomes</taxon>
        <taxon>ecological metagenomes</taxon>
    </lineage>
</organism>
<accession>A0A0F8ZHJ2</accession>
<name>A0A0F8ZHJ2_9ZZZZ</name>
<protein>
    <recommendedName>
        <fullName evidence="2">FUZ/MON1/HPS1 first Longin domain-containing protein</fullName>
    </recommendedName>
</protein>
<dbReference type="EMBL" id="LAZR01063480">
    <property type="protein sequence ID" value="KKK59436.1"/>
    <property type="molecule type" value="Genomic_DNA"/>
</dbReference>
<gene>
    <name evidence="1" type="ORF">LCGC14_3034420</name>
</gene>
<feature type="non-terminal residue" evidence="1">
    <location>
        <position position="143"/>
    </location>
</feature>
<dbReference type="AlphaFoldDB" id="A0A0F8ZHJ2"/>
<comment type="caution">
    <text evidence="1">The sequence shown here is derived from an EMBL/GenBank/DDBJ whole genome shotgun (WGS) entry which is preliminary data.</text>
</comment>